<evidence type="ECO:0000259" key="5">
    <source>
        <dbReference type="Pfam" id="PF23414"/>
    </source>
</evidence>
<organism evidence="7 8">
    <name type="scientific">Arthrobotrys flagrans</name>
    <name type="common">Nematode-trapping fungus</name>
    <name type="synonym">Trichothecium flagrans</name>
    <dbReference type="NCBI Taxonomy" id="97331"/>
    <lineage>
        <taxon>Eukaryota</taxon>
        <taxon>Fungi</taxon>
        <taxon>Dikarya</taxon>
        <taxon>Ascomycota</taxon>
        <taxon>Pezizomycotina</taxon>
        <taxon>Orbiliomycetes</taxon>
        <taxon>Orbiliales</taxon>
        <taxon>Orbiliaceae</taxon>
        <taxon>Arthrobotrys</taxon>
    </lineage>
</organism>
<dbReference type="VEuPathDB" id="FungiDB:DFL_003150"/>
<evidence type="ECO:0000313" key="7">
    <source>
        <dbReference type="EMBL" id="RVD84811.1"/>
    </source>
</evidence>
<gene>
    <name evidence="7" type="ORF">DFL_003150</name>
</gene>
<evidence type="ECO:0000256" key="1">
    <source>
        <dbReference type="ARBA" id="ARBA00022574"/>
    </source>
</evidence>
<dbReference type="InterPro" id="IPR001680">
    <property type="entry name" value="WD40_rpt"/>
</dbReference>
<dbReference type="PROSITE" id="PS50294">
    <property type="entry name" value="WD_REPEATS_REGION"/>
    <property type="match status" value="11"/>
</dbReference>
<evidence type="ECO:0000313" key="8">
    <source>
        <dbReference type="Proteomes" id="UP000283090"/>
    </source>
</evidence>
<feature type="domain" description="EML-like second beta-propeller" evidence="5">
    <location>
        <begin position="1072"/>
        <end position="1222"/>
    </location>
</feature>
<dbReference type="GO" id="GO:0035097">
    <property type="term" value="C:histone methyltransferase complex"/>
    <property type="evidence" value="ECO:0007669"/>
    <property type="project" value="UniProtKB-ARBA"/>
</dbReference>
<dbReference type="Pfam" id="PF23414">
    <property type="entry name" value="Beta-prop_EML_2"/>
    <property type="match status" value="1"/>
</dbReference>
<dbReference type="SMART" id="SM00320">
    <property type="entry name" value="WD40"/>
    <property type="match status" value="11"/>
</dbReference>
<dbReference type="SUPFAM" id="SSF52540">
    <property type="entry name" value="P-loop containing nucleoside triphosphate hydrolases"/>
    <property type="match status" value="1"/>
</dbReference>
<feature type="repeat" description="WD" evidence="3">
    <location>
        <begin position="1138"/>
        <end position="1179"/>
    </location>
</feature>
<dbReference type="InterPro" id="IPR036322">
    <property type="entry name" value="WD40_repeat_dom_sf"/>
</dbReference>
<dbReference type="PROSITE" id="PS50082">
    <property type="entry name" value="WD_REPEATS_2"/>
    <property type="match status" value="11"/>
</dbReference>
<dbReference type="Pfam" id="PF25173">
    <property type="entry name" value="Beta-prop_WDR3_1st"/>
    <property type="match status" value="1"/>
</dbReference>
<dbReference type="InterPro" id="IPR055442">
    <property type="entry name" value="Beta-prop_EML-like_2nd"/>
</dbReference>
<evidence type="ECO:0000256" key="4">
    <source>
        <dbReference type="SAM" id="Coils"/>
    </source>
</evidence>
<feature type="repeat" description="WD" evidence="3">
    <location>
        <begin position="760"/>
        <end position="801"/>
    </location>
</feature>
<name>A0A437A0M4_ARTFL</name>
<dbReference type="InterPro" id="IPR050349">
    <property type="entry name" value="WD_LIS1/nudF_dynein_reg"/>
</dbReference>
<dbReference type="PROSITE" id="PS00678">
    <property type="entry name" value="WD_REPEATS_1"/>
    <property type="match status" value="11"/>
</dbReference>
<dbReference type="PANTHER" id="PTHR44129">
    <property type="entry name" value="WD REPEAT-CONTAINING PROTEIN POP1"/>
    <property type="match status" value="1"/>
</dbReference>
<dbReference type="Gene3D" id="3.40.50.300">
    <property type="entry name" value="P-loop containing nucleotide triphosphate hydrolases"/>
    <property type="match status" value="1"/>
</dbReference>
<accession>A0A437A0M4</accession>
<dbReference type="InterPro" id="IPR020472">
    <property type="entry name" value="WD40_PAC1"/>
</dbReference>
<dbReference type="Proteomes" id="UP000283090">
    <property type="component" value="Unassembled WGS sequence"/>
</dbReference>
<feature type="repeat" description="WD" evidence="3">
    <location>
        <begin position="970"/>
        <end position="1011"/>
    </location>
</feature>
<keyword evidence="2" id="KW-0677">Repeat</keyword>
<feature type="repeat" description="WD" evidence="3">
    <location>
        <begin position="886"/>
        <end position="927"/>
    </location>
</feature>
<dbReference type="InterPro" id="IPR027417">
    <property type="entry name" value="P-loop_NTPase"/>
</dbReference>
<dbReference type="InterPro" id="IPR056884">
    <property type="entry name" value="NPHP3-like_N"/>
</dbReference>
<sequence>MDIGIAASIATFIDLSVKVASLCINYAKDVKNARNEITRLQTKVEGLEKVAKDVQQLLDGDQGGALSTSHKLKQAVLDCYTQIESVQNKLDPSKGRKIMRRFGVRALKWPFESGEVDKIIADLEKCNTNISSALQVDQTRTILDIRKEIDLEKIPSAQGAAFDSYTNELDARCHPETRKDLLHQVRDWAKDSPGKCIFWLNGVAGTGKSTISRTVAQSFNDDGQLGASFFFKRGESERENASKFFTTIAAQLLRRIPGLIPHIRSAIEEEPEIAAKSLERQFKSLVFQPLEKLNRAIPLVLVVDALDECQGDNIIKQVLHLLAKMHELKTVQVRVFLTSRPELPIRLGFDRMSPGTHHGMILQDVPPATIQHDISVFLEGEFSKIKSDFNLAHKYSPESQLSPDWPGDEIIQKLAKIAIPLFIFAATISRFVGDTRDWNPKQRLATILEYGTTREDSQPDTTQEESSRLQLDQTYVPVLKQLEFGKTERELERFGQQFRNIVGSIVILADPLSTSSLSNLLGISKDKVEGKLHSLHSVLSVPSDPNLPVRLLHLSFREFLVDPEKERRDYWFWTDEKKAHAMIATRCLEVLSSRLKENICSLEYPGMSRRELNSAKIDERLPEHVRYSCRYWVYHLKRSGGRIFNEDAVHTFLRNHFLHWLEALSLIGQISDCISLIDTLRSLTDENKESEVSRFIYDARRFLLQNRRVVNEAPLQLYSSAIIFSPETSIVKTTFRDHVPKWIYRLPKAPEFWGAELQKLEGHSGSVNAVAFSPDGKQLASASDDRTVRLWDATTGEQVKTLEGYSGWITAVAFSSDGKQLASASGDRTVRLWDAATGEQVKTLEGYSGWVTAVAFSSDGKQLASASDDGTVRLWDATTGEQVKTLEGHSGSVRAVAFSPDGKQLASASNDGTVRLWDATTGEQVKTLEGHSGSVTAVAFSSDGKQLASASDDRTVRLWDATTGEQVKTLEGHSGSITAVAFSPGGKQLASASDDRTVRLWDATTGEQVKTLERHSGSVTAVAFSPDGKQLASASDDGTVRLWDATTEEQVKTLEGHSGWVIAVAFSPDGKQLASTSDDRTVRLWDATTGEQVKTLEGHSGSVTAVAFSPDGKQLASASGDGTVRLWDATTGEQVKILEGHSGSVTAVAFSPDGKQLASASGDGTVRLWDATTGEQVKILEGHSSWVTAVAFSPDGKQLASASGDGTVKLWDAATGEQVKTLEPQAIIQSLHFSSDSGRLETDRGVLAIPPSPPSFMQPLPRKPSDHIFLSGEWITRDSQNLLWLPHDYRDSRSVLSGKLLVIGQKSGAVSFFGFM</sequence>
<keyword evidence="8" id="KW-1185">Reference proteome</keyword>
<evidence type="ECO:0000256" key="2">
    <source>
        <dbReference type="ARBA" id="ARBA00022737"/>
    </source>
</evidence>
<feature type="repeat" description="WD" evidence="3">
    <location>
        <begin position="1180"/>
        <end position="1221"/>
    </location>
</feature>
<dbReference type="PRINTS" id="PR00320">
    <property type="entry name" value="GPROTEINBRPT"/>
</dbReference>
<comment type="caution">
    <text evidence="7">The sequence shown here is derived from an EMBL/GenBank/DDBJ whole genome shotgun (WGS) entry which is preliminary data.</text>
</comment>
<dbReference type="GeneID" id="93585461"/>
<keyword evidence="1 3" id="KW-0853">WD repeat</keyword>
<dbReference type="CDD" id="cd00200">
    <property type="entry name" value="WD40"/>
    <property type="match status" value="2"/>
</dbReference>
<evidence type="ECO:0000259" key="6">
    <source>
        <dbReference type="Pfam" id="PF24883"/>
    </source>
</evidence>
<dbReference type="RefSeq" id="XP_067490355.1">
    <property type="nucleotide sequence ID" value="XM_067632047.1"/>
</dbReference>
<feature type="repeat" description="WD" evidence="3">
    <location>
        <begin position="1096"/>
        <end position="1137"/>
    </location>
</feature>
<dbReference type="InterPro" id="IPR019775">
    <property type="entry name" value="WD40_repeat_CS"/>
</dbReference>
<dbReference type="Pfam" id="PF24883">
    <property type="entry name" value="NPHP3_N"/>
    <property type="match status" value="1"/>
</dbReference>
<dbReference type="STRING" id="97331.A0A437A0M4"/>
<feature type="repeat" description="WD" evidence="3">
    <location>
        <begin position="844"/>
        <end position="885"/>
    </location>
</feature>
<dbReference type="Gene3D" id="2.130.10.10">
    <property type="entry name" value="YVTN repeat-like/Quinoprotein amine dehydrogenase"/>
    <property type="match status" value="5"/>
</dbReference>
<dbReference type="InterPro" id="IPR015943">
    <property type="entry name" value="WD40/YVTN_repeat-like_dom_sf"/>
</dbReference>
<proteinExistence type="predicted"/>
<dbReference type="EMBL" id="SAEB01000006">
    <property type="protein sequence ID" value="RVD84811.1"/>
    <property type="molecule type" value="Genomic_DNA"/>
</dbReference>
<dbReference type="SUPFAM" id="SSF50978">
    <property type="entry name" value="WD40 repeat-like"/>
    <property type="match status" value="2"/>
</dbReference>
<feature type="coiled-coil region" evidence="4">
    <location>
        <begin position="23"/>
        <end position="57"/>
    </location>
</feature>
<feature type="repeat" description="WD" evidence="3">
    <location>
        <begin position="928"/>
        <end position="969"/>
    </location>
</feature>
<dbReference type="Pfam" id="PF00400">
    <property type="entry name" value="WD40"/>
    <property type="match status" value="2"/>
</dbReference>
<dbReference type="OrthoDB" id="674604at2759"/>
<feature type="repeat" description="WD" evidence="3">
    <location>
        <begin position="1012"/>
        <end position="1053"/>
    </location>
</feature>
<keyword evidence="4" id="KW-0175">Coiled coil</keyword>
<dbReference type="FunFam" id="2.130.10.10:FF:000228">
    <property type="entry name" value="COMPASS-like H3K4 histone methylase component WDR5A"/>
    <property type="match status" value="2"/>
</dbReference>
<feature type="domain" description="Nephrocystin 3-like N-terminal" evidence="6">
    <location>
        <begin position="184"/>
        <end position="340"/>
    </location>
</feature>
<evidence type="ECO:0000256" key="3">
    <source>
        <dbReference type="PROSITE-ProRule" id="PRU00221"/>
    </source>
</evidence>
<feature type="repeat" description="WD" evidence="3">
    <location>
        <begin position="1054"/>
        <end position="1095"/>
    </location>
</feature>
<reference evidence="7 8" key="1">
    <citation type="submission" date="2019-01" db="EMBL/GenBank/DDBJ databases">
        <title>Intercellular communication is required for trap formation in the nematode-trapping fungus Duddingtonia flagrans.</title>
        <authorList>
            <person name="Youssar L."/>
            <person name="Wernet V."/>
            <person name="Hensel N."/>
            <person name="Hildebrandt H.-G."/>
            <person name="Fischer R."/>
        </authorList>
    </citation>
    <scope>NUCLEOTIDE SEQUENCE [LARGE SCALE GENOMIC DNA]</scope>
    <source>
        <strain evidence="7 8">CBS H-5679</strain>
    </source>
</reference>
<feature type="repeat" description="WD" evidence="3">
    <location>
        <begin position="802"/>
        <end position="843"/>
    </location>
</feature>
<protein>
    <submittedName>
        <fullName evidence="7">Uncharacterized protein</fullName>
    </submittedName>
</protein>